<dbReference type="GO" id="GO:0005886">
    <property type="term" value="C:plasma membrane"/>
    <property type="evidence" value="ECO:0007669"/>
    <property type="project" value="UniProtKB-SubCell"/>
</dbReference>
<proteinExistence type="predicted"/>
<dbReference type="GO" id="GO:0003333">
    <property type="term" value="P:amino acid transmembrane transport"/>
    <property type="evidence" value="ECO:0007669"/>
    <property type="project" value="InterPro"/>
</dbReference>
<comment type="subcellular location">
    <subcellularLocation>
        <location evidence="1">Cell inner membrane</location>
        <topology evidence="1">Multi-pass membrane protein</topology>
    </subcellularLocation>
</comment>
<evidence type="ECO:0000256" key="4">
    <source>
        <dbReference type="ARBA" id="ARBA00022519"/>
    </source>
</evidence>
<keyword evidence="6 8" id="KW-1133">Transmembrane helix</keyword>
<keyword evidence="7 8" id="KW-0472">Membrane</keyword>
<gene>
    <name evidence="9" type="ORF">A3A44_01205</name>
</gene>
<dbReference type="Pfam" id="PF03222">
    <property type="entry name" value="Trp_Tyr_perm"/>
    <property type="match status" value="1"/>
</dbReference>
<dbReference type="EMBL" id="MHQT01000001">
    <property type="protein sequence ID" value="OHA10197.1"/>
    <property type="molecule type" value="Genomic_DNA"/>
</dbReference>
<feature type="transmembrane region" description="Helical" evidence="8">
    <location>
        <begin position="259"/>
        <end position="282"/>
    </location>
</feature>
<feature type="transmembrane region" description="Helical" evidence="8">
    <location>
        <begin position="12"/>
        <end position="30"/>
    </location>
</feature>
<feature type="transmembrane region" description="Helical" evidence="8">
    <location>
        <begin position="351"/>
        <end position="373"/>
    </location>
</feature>
<dbReference type="PANTHER" id="PTHR32195">
    <property type="entry name" value="OS07G0662800 PROTEIN"/>
    <property type="match status" value="1"/>
</dbReference>
<keyword evidence="3" id="KW-1003">Cell membrane</keyword>
<dbReference type="Proteomes" id="UP000178977">
    <property type="component" value="Unassembled WGS sequence"/>
</dbReference>
<feature type="transmembrane region" description="Helical" evidence="8">
    <location>
        <begin position="36"/>
        <end position="61"/>
    </location>
</feature>
<evidence type="ECO:0000256" key="2">
    <source>
        <dbReference type="ARBA" id="ARBA00022448"/>
    </source>
</evidence>
<evidence type="ECO:0000313" key="10">
    <source>
        <dbReference type="Proteomes" id="UP000178977"/>
    </source>
</evidence>
<evidence type="ECO:0000256" key="1">
    <source>
        <dbReference type="ARBA" id="ARBA00004429"/>
    </source>
</evidence>
<evidence type="ECO:0000256" key="5">
    <source>
        <dbReference type="ARBA" id="ARBA00022692"/>
    </source>
</evidence>
<comment type="caution">
    <text evidence="9">The sequence shown here is derived from an EMBL/GenBank/DDBJ whole genome shotgun (WGS) entry which is preliminary data.</text>
</comment>
<dbReference type="STRING" id="1802281.A3A44_01205"/>
<evidence type="ECO:0000256" key="7">
    <source>
        <dbReference type="ARBA" id="ARBA00023136"/>
    </source>
</evidence>
<dbReference type="Gene3D" id="1.20.1740.10">
    <property type="entry name" value="Amino acid/polyamine transporter I"/>
    <property type="match status" value="1"/>
</dbReference>
<dbReference type="AlphaFoldDB" id="A0A1G2LF08"/>
<feature type="transmembrane region" description="Helical" evidence="8">
    <location>
        <begin position="171"/>
        <end position="193"/>
    </location>
</feature>
<keyword evidence="5 8" id="KW-0812">Transmembrane</keyword>
<name>A0A1G2LF08_9BACT</name>
<evidence type="ECO:0000256" key="6">
    <source>
        <dbReference type="ARBA" id="ARBA00022989"/>
    </source>
</evidence>
<feature type="transmembrane region" description="Helical" evidence="8">
    <location>
        <begin position="82"/>
        <end position="103"/>
    </location>
</feature>
<keyword evidence="2" id="KW-0813">Transport</keyword>
<dbReference type="PANTHER" id="PTHR32195:SF26">
    <property type="entry name" value="TRYPTOPHAN OR TYROSINE TRANSPORTER PROTEIN"/>
    <property type="match status" value="1"/>
</dbReference>
<sequence length="374" mass="38699">MGAFSRGWEAALLLTGTIIGVGMFGIPFVVREAGFLTGALLLAVLTAAILAVHLAYARIVLATPTVHRLPGYVRLYLGPLPGGVAALSNILGLAGALLAYVVLGGMFLGDIAHHFLPGVPAGAGPMIFFVLGFLILFRGLRFEGLVNAVLTLGLVGGVVALALALPHREAFGSLLTFGSFSVAAAYGVILFALDGAAVIPNMRVILGKATERLQPAVITGVLVPPALYLLFAAAVITATGAETTPDAVSGITARFGENFLLIGAAIGFLATITSFIGLGGVLEEMLVSDLRMNRRVALAGMAAAVLLAYVLGANDFLAIIGAVGALAIGLDSAFVLAVERRLPAPFRRLPSWLRLLLMFLFAVGAVLEIVHIIR</sequence>
<feature type="transmembrane region" description="Helical" evidence="8">
    <location>
        <begin position="294"/>
        <end position="311"/>
    </location>
</feature>
<protein>
    <recommendedName>
        <fullName evidence="11">Amino acid transporter transmembrane domain-containing protein</fullName>
    </recommendedName>
</protein>
<feature type="transmembrane region" description="Helical" evidence="8">
    <location>
        <begin position="213"/>
        <end position="239"/>
    </location>
</feature>
<evidence type="ECO:0000256" key="8">
    <source>
        <dbReference type="SAM" id="Phobius"/>
    </source>
</evidence>
<reference evidence="9 10" key="1">
    <citation type="journal article" date="2016" name="Nat. Commun.">
        <title>Thousands of microbial genomes shed light on interconnected biogeochemical processes in an aquifer system.</title>
        <authorList>
            <person name="Anantharaman K."/>
            <person name="Brown C.T."/>
            <person name="Hug L.A."/>
            <person name="Sharon I."/>
            <person name="Castelle C.J."/>
            <person name="Probst A.J."/>
            <person name="Thomas B.C."/>
            <person name="Singh A."/>
            <person name="Wilkins M.J."/>
            <person name="Karaoz U."/>
            <person name="Brodie E.L."/>
            <person name="Williams K.H."/>
            <person name="Hubbard S.S."/>
            <person name="Banfield J.F."/>
        </authorList>
    </citation>
    <scope>NUCLEOTIDE SEQUENCE [LARGE SCALE GENOMIC DNA]</scope>
</reference>
<feature type="transmembrane region" description="Helical" evidence="8">
    <location>
        <begin position="144"/>
        <end position="165"/>
    </location>
</feature>
<evidence type="ECO:0008006" key="11">
    <source>
        <dbReference type="Google" id="ProtNLM"/>
    </source>
</evidence>
<feature type="transmembrane region" description="Helical" evidence="8">
    <location>
        <begin position="115"/>
        <end position="137"/>
    </location>
</feature>
<accession>A0A1G2LF08</accession>
<evidence type="ECO:0000256" key="3">
    <source>
        <dbReference type="ARBA" id="ARBA00022475"/>
    </source>
</evidence>
<keyword evidence="4" id="KW-0997">Cell inner membrane</keyword>
<feature type="transmembrane region" description="Helical" evidence="8">
    <location>
        <begin position="317"/>
        <end position="339"/>
    </location>
</feature>
<dbReference type="InterPro" id="IPR018227">
    <property type="entry name" value="Amino_acid_transport_2"/>
</dbReference>
<evidence type="ECO:0000313" key="9">
    <source>
        <dbReference type="EMBL" id="OHA10197.1"/>
    </source>
</evidence>
<organism evidence="9 10">
    <name type="scientific">Candidatus Sungbacteria bacterium RIFCSPLOWO2_01_FULL_60_25</name>
    <dbReference type="NCBI Taxonomy" id="1802281"/>
    <lineage>
        <taxon>Bacteria</taxon>
        <taxon>Candidatus Sungiibacteriota</taxon>
    </lineage>
</organism>